<dbReference type="Proteomes" id="UP001501115">
    <property type="component" value="Unassembled WGS sequence"/>
</dbReference>
<accession>A0ABP8GKH8</accession>
<proteinExistence type="predicted"/>
<protein>
    <submittedName>
        <fullName evidence="1">Uncharacterized protein</fullName>
    </submittedName>
</protein>
<keyword evidence="2" id="KW-1185">Reference proteome</keyword>
<dbReference type="EMBL" id="BAABET010000008">
    <property type="protein sequence ID" value="GAA4326015.1"/>
    <property type="molecule type" value="Genomic_DNA"/>
</dbReference>
<sequence>MLADGGTVIGAAVIALIRRRTQDPVLETVIAGFRHHPGAGAPPRQHPALRGAGCMLQGTADACVELVERLGHRIDAETMHELFRVSGLS</sequence>
<evidence type="ECO:0000313" key="1">
    <source>
        <dbReference type="EMBL" id="GAA4326015.1"/>
    </source>
</evidence>
<comment type="caution">
    <text evidence="1">The sequence shown here is derived from an EMBL/GenBank/DDBJ whole genome shotgun (WGS) entry which is preliminary data.</text>
</comment>
<organism evidence="1 2">
    <name type="scientific">Streptomyces venetus</name>
    <dbReference type="NCBI Taxonomy" id="1701086"/>
    <lineage>
        <taxon>Bacteria</taxon>
        <taxon>Bacillati</taxon>
        <taxon>Actinomycetota</taxon>
        <taxon>Actinomycetes</taxon>
        <taxon>Kitasatosporales</taxon>
        <taxon>Streptomycetaceae</taxon>
        <taxon>Streptomyces</taxon>
    </lineage>
</organism>
<reference evidence="2" key="1">
    <citation type="journal article" date="2019" name="Int. J. Syst. Evol. Microbiol.">
        <title>The Global Catalogue of Microorganisms (GCM) 10K type strain sequencing project: providing services to taxonomists for standard genome sequencing and annotation.</title>
        <authorList>
            <consortium name="The Broad Institute Genomics Platform"/>
            <consortium name="The Broad Institute Genome Sequencing Center for Infectious Disease"/>
            <person name="Wu L."/>
            <person name="Ma J."/>
        </authorList>
    </citation>
    <scope>NUCLEOTIDE SEQUENCE [LARGE SCALE GENOMIC DNA]</scope>
    <source>
        <strain evidence="2">JCM 31290</strain>
    </source>
</reference>
<evidence type="ECO:0000313" key="2">
    <source>
        <dbReference type="Proteomes" id="UP001501115"/>
    </source>
</evidence>
<gene>
    <name evidence="1" type="ORF">GCM10023086_53390</name>
</gene>
<name>A0ABP8GKH8_9ACTN</name>